<dbReference type="SUPFAM" id="SSF50129">
    <property type="entry name" value="GroES-like"/>
    <property type="match status" value="1"/>
</dbReference>
<evidence type="ECO:0000256" key="2">
    <source>
        <dbReference type="ARBA" id="ARBA00004305"/>
    </source>
</evidence>
<organism evidence="19 20">
    <name type="scientific">Mytilus coruscus</name>
    <name type="common">Sea mussel</name>
    <dbReference type="NCBI Taxonomy" id="42192"/>
    <lineage>
        <taxon>Eukaryota</taxon>
        <taxon>Metazoa</taxon>
        <taxon>Spiralia</taxon>
        <taxon>Lophotrochozoa</taxon>
        <taxon>Mollusca</taxon>
        <taxon>Bivalvia</taxon>
        <taxon>Autobranchia</taxon>
        <taxon>Pteriomorphia</taxon>
        <taxon>Mytilida</taxon>
        <taxon>Mytiloidea</taxon>
        <taxon>Mytilidae</taxon>
        <taxon>Mytilinae</taxon>
        <taxon>Mytilus</taxon>
    </lineage>
</organism>
<keyword evidence="10" id="KW-0560">Oxidoreductase</keyword>
<evidence type="ECO:0000256" key="12">
    <source>
        <dbReference type="ARBA" id="ARBA00023136"/>
    </source>
</evidence>
<keyword evidence="8" id="KW-0524">Neurogenesis</keyword>
<comment type="catalytic activity">
    <reaction evidence="16">
        <text>a 3-demethylubiquinone + NADPH + 2 H(+) = a 3-demethylubiquinol + NADP(+)</text>
        <dbReference type="Rhea" id="RHEA:83239"/>
        <dbReference type="Rhea" id="RHEA-COMP:10914"/>
        <dbReference type="Rhea" id="RHEA-COMP:19654"/>
        <dbReference type="ChEBI" id="CHEBI:15378"/>
        <dbReference type="ChEBI" id="CHEBI:57783"/>
        <dbReference type="ChEBI" id="CHEBI:58349"/>
        <dbReference type="ChEBI" id="CHEBI:84422"/>
        <dbReference type="ChEBI" id="CHEBI:231825"/>
    </reaction>
</comment>
<dbReference type="GO" id="GO:0005741">
    <property type="term" value="C:mitochondrial outer membrane"/>
    <property type="evidence" value="ECO:0007669"/>
    <property type="project" value="UniProtKB-SubCell"/>
</dbReference>
<dbReference type="InterPro" id="IPR037397">
    <property type="entry name" value="RTN4IP1"/>
</dbReference>
<comment type="pathway">
    <text evidence="3">Cofactor biosynthesis; ubiquinone biosynthesis.</text>
</comment>
<dbReference type="InterPro" id="IPR050700">
    <property type="entry name" value="YIM1/Zinc_Alcohol_DH_Fams"/>
</dbReference>
<comment type="similarity">
    <text evidence="4">Belongs to the zinc-containing alcohol dehydrogenase family. Quinone oxidoreductase subfamily.</text>
</comment>
<comment type="subcellular location">
    <subcellularLocation>
        <location evidence="2">Mitochondrion matrix</location>
    </subcellularLocation>
    <subcellularLocation>
        <location evidence="1">Mitochondrion outer membrane</location>
    </subcellularLocation>
</comment>
<dbReference type="GO" id="GO:0007399">
    <property type="term" value="P:nervous system development"/>
    <property type="evidence" value="ECO:0007669"/>
    <property type="project" value="UniProtKB-KW"/>
</dbReference>
<dbReference type="FunFam" id="3.90.180.10:FF:000009">
    <property type="entry name" value="Reticulon-4-interacting protein 1, mitochondrial"/>
    <property type="match status" value="1"/>
</dbReference>
<keyword evidence="12" id="KW-0472">Membrane</keyword>
<evidence type="ECO:0000256" key="9">
    <source>
        <dbReference type="ARBA" id="ARBA00022946"/>
    </source>
</evidence>
<comment type="catalytic activity">
    <reaction evidence="15">
        <text>3-demethylubiquinone-10 + NADH + 2 H(+) = 3-demethylubiquinol-10 + NAD(+)</text>
        <dbReference type="Rhea" id="RHEA:83243"/>
        <dbReference type="ChEBI" id="CHEBI:15378"/>
        <dbReference type="ChEBI" id="CHEBI:57540"/>
        <dbReference type="ChEBI" id="CHEBI:57945"/>
        <dbReference type="ChEBI" id="CHEBI:64182"/>
        <dbReference type="ChEBI" id="CHEBI:231824"/>
    </reaction>
</comment>
<dbReference type="InterPro" id="IPR013154">
    <property type="entry name" value="ADH-like_N"/>
</dbReference>
<evidence type="ECO:0000256" key="5">
    <source>
        <dbReference type="ARBA" id="ARBA00022741"/>
    </source>
</evidence>
<comment type="catalytic activity">
    <reaction evidence="14">
        <text>a 3-demethylubiquinone + NADH + 2 H(+) = a 3-demethylubiquinol + NAD(+)</text>
        <dbReference type="Rhea" id="RHEA:83235"/>
        <dbReference type="Rhea" id="RHEA-COMP:10914"/>
        <dbReference type="Rhea" id="RHEA-COMP:19654"/>
        <dbReference type="ChEBI" id="CHEBI:15378"/>
        <dbReference type="ChEBI" id="CHEBI:57540"/>
        <dbReference type="ChEBI" id="CHEBI:57945"/>
        <dbReference type="ChEBI" id="CHEBI:84422"/>
        <dbReference type="ChEBI" id="CHEBI:231825"/>
    </reaction>
</comment>
<dbReference type="PANTHER" id="PTHR11695">
    <property type="entry name" value="ALCOHOL DEHYDROGENASE RELATED"/>
    <property type="match status" value="1"/>
</dbReference>
<protein>
    <recommendedName>
        <fullName evidence="17">NAD(P)H oxidoreductase RTN4IP1, mitochondrial</fullName>
    </recommendedName>
</protein>
<dbReference type="SMART" id="SM00829">
    <property type="entry name" value="PKS_ER"/>
    <property type="match status" value="1"/>
</dbReference>
<feature type="domain" description="Enoyl reductase (ER)" evidence="18">
    <location>
        <begin position="92"/>
        <end position="428"/>
    </location>
</feature>
<dbReference type="GO" id="GO:0005759">
    <property type="term" value="C:mitochondrial matrix"/>
    <property type="evidence" value="ECO:0007669"/>
    <property type="project" value="UniProtKB-SubCell"/>
</dbReference>
<dbReference type="InterPro" id="IPR011032">
    <property type="entry name" value="GroES-like_sf"/>
</dbReference>
<dbReference type="Gene3D" id="3.90.180.10">
    <property type="entry name" value="Medium-chain alcohol dehydrogenases, catalytic domain"/>
    <property type="match status" value="1"/>
</dbReference>
<dbReference type="Pfam" id="PF08240">
    <property type="entry name" value="ADH_N"/>
    <property type="match status" value="1"/>
</dbReference>
<evidence type="ECO:0000256" key="11">
    <source>
        <dbReference type="ARBA" id="ARBA00023128"/>
    </source>
</evidence>
<dbReference type="GO" id="GO:0008270">
    <property type="term" value="F:zinc ion binding"/>
    <property type="evidence" value="ECO:0007669"/>
    <property type="project" value="InterPro"/>
</dbReference>
<evidence type="ECO:0000256" key="13">
    <source>
        <dbReference type="ARBA" id="ARBA00050485"/>
    </source>
</evidence>
<evidence type="ECO:0000256" key="16">
    <source>
        <dbReference type="ARBA" id="ARBA00051220"/>
    </source>
</evidence>
<keyword evidence="11" id="KW-0496">Mitochondrion</keyword>
<proteinExistence type="inferred from homology"/>
<dbReference type="PROSITE" id="PS01162">
    <property type="entry name" value="QOR_ZETA_CRYSTAL"/>
    <property type="match status" value="1"/>
</dbReference>
<evidence type="ECO:0000256" key="14">
    <source>
        <dbReference type="ARBA" id="ARBA00050566"/>
    </source>
</evidence>
<dbReference type="EMBL" id="CACVKT020008339">
    <property type="protein sequence ID" value="CAC5414282.1"/>
    <property type="molecule type" value="Genomic_DNA"/>
</dbReference>
<evidence type="ECO:0000256" key="7">
    <source>
        <dbReference type="ARBA" id="ARBA00022857"/>
    </source>
</evidence>
<keyword evidence="7" id="KW-0521">NADP</keyword>
<keyword evidence="20" id="KW-1185">Reference proteome</keyword>
<evidence type="ECO:0000259" key="18">
    <source>
        <dbReference type="SMART" id="SM00829"/>
    </source>
</evidence>
<evidence type="ECO:0000256" key="4">
    <source>
        <dbReference type="ARBA" id="ARBA00010371"/>
    </source>
</evidence>
<evidence type="ECO:0000256" key="6">
    <source>
        <dbReference type="ARBA" id="ARBA00022787"/>
    </source>
</evidence>
<evidence type="ECO:0000256" key="3">
    <source>
        <dbReference type="ARBA" id="ARBA00004749"/>
    </source>
</evidence>
<dbReference type="GO" id="GO:0016491">
    <property type="term" value="F:oxidoreductase activity"/>
    <property type="evidence" value="ECO:0007669"/>
    <property type="project" value="UniProtKB-KW"/>
</dbReference>
<dbReference type="OrthoDB" id="48317at2759"/>
<dbReference type="AlphaFoldDB" id="A0A6J8E401"/>
<keyword evidence="5" id="KW-0547">Nucleotide-binding</keyword>
<dbReference type="Proteomes" id="UP000507470">
    <property type="component" value="Unassembled WGS sequence"/>
</dbReference>
<evidence type="ECO:0000256" key="1">
    <source>
        <dbReference type="ARBA" id="ARBA00004294"/>
    </source>
</evidence>
<dbReference type="PANTHER" id="PTHR11695:SF294">
    <property type="entry name" value="RETICULON-4-INTERACTING PROTEIN 1, MITOCHONDRIAL"/>
    <property type="match status" value="1"/>
</dbReference>
<dbReference type="SUPFAM" id="SSF51735">
    <property type="entry name" value="NAD(P)-binding Rossmann-fold domains"/>
    <property type="match status" value="1"/>
</dbReference>
<keyword evidence="6" id="KW-1000">Mitochondrion outer membrane</keyword>
<gene>
    <name evidence="19" type="ORF">MCOR_47113</name>
</gene>
<evidence type="ECO:0000256" key="8">
    <source>
        <dbReference type="ARBA" id="ARBA00022902"/>
    </source>
</evidence>
<name>A0A6J8E401_MYTCO</name>
<accession>A0A6J8E401</accession>
<reference evidence="19 20" key="1">
    <citation type="submission" date="2020-06" db="EMBL/GenBank/DDBJ databases">
        <authorList>
            <person name="Li R."/>
            <person name="Bekaert M."/>
        </authorList>
    </citation>
    <scope>NUCLEOTIDE SEQUENCE [LARGE SCALE GENOMIC DNA]</scope>
    <source>
        <strain evidence="20">wild</strain>
    </source>
</reference>
<dbReference type="FunFam" id="3.40.50.720:FF:000147">
    <property type="entry name" value="Reticulon-4-interacting protein 1 homolog, mitochondrial"/>
    <property type="match status" value="1"/>
</dbReference>
<dbReference type="InterPro" id="IPR002364">
    <property type="entry name" value="Quin_OxRdtase/zeta-crystal_CS"/>
</dbReference>
<dbReference type="CDD" id="cd08248">
    <property type="entry name" value="RTN4I1"/>
    <property type="match status" value="1"/>
</dbReference>
<dbReference type="GO" id="GO:0000166">
    <property type="term" value="F:nucleotide binding"/>
    <property type="evidence" value="ECO:0007669"/>
    <property type="project" value="UniProtKB-KW"/>
</dbReference>
<comment type="catalytic activity">
    <reaction evidence="13">
        <text>3-demethylubiquinone-10 + NADPH + 2 H(+) = 3-demethylubiquinol-10 + NADP(+)</text>
        <dbReference type="Rhea" id="RHEA:83247"/>
        <dbReference type="ChEBI" id="CHEBI:15378"/>
        <dbReference type="ChEBI" id="CHEBI:57783"/>
        <dbReference type="ChEBI" id="CHEBI:58349"/>
        <dbReference type="ChEBI" id="CHEBI:64182"/>
        <dbReference type="ChEBI" id="CHEBI:231824"/>
    </reaction>
</comment>
<dbReference type="Pfam" id="PF13602">
    <property type="entry name" value="ADH_zinc_N_2"/>
    <property type="match status" value="1"/>
</dbReference>
<dbReference type="InterPro" id="IPR020843">
    <property type="entry name" value="ER"/>
</dbReference>
<dbReference type="Gene3D" id="3.40.50.720">
    <property type="entry name" value="NAD(P)-binding Rossmann-like Domain"/>
    <property type="match status" value="1"/>
</dbReference>
<evidence type="ECO:0000256" key="15">
    <source>
        <dbReference type="ARBA" id="ARBA00051102"/>
    </source>
</evidence>
<evidence type="ECO:0000313" key="20">
    <source>
        <dbReference type="Proteomes" id="UP000507470"/>
    </source>
</evidence>
<evidence type="ECO:0000256" key="17">
    <source>
        <dbReference type="ARBA" id="ARBA00071154"/>
    </source>
</evidence>
<evidence type="ECO:0000313" key="19">
    <source>
        <dbReference type="EMBL" id="CAC5414282.1"/>
    </source>
</evidence>
<evidence type="ECO:0000256" key="10">
    <source>
        <dbReference type="ARBA" id="ARBA00023002"/>
    </source>
</evidence>
<keyword evidence="9" id="KW-0809">Transit peptide</keyword>
<sequence length="434" mass="47983">MDVLHNKQVLCVEAINVPLAARGVDYSLTLPHVSYLRVGSLYPLQLLFQCLQKFHPSSTVRQIRLHIKSYSTNSTDPNKKGTMRAWQIHQYGGNEELTLSDSVTIPKIKDPRGILINIHAASINPIDCHMRAGYGSTAMNAIRQKTIFPTNGGEFPLILGRDFSGEVVETGRDVRKFQRGDEVWGTVFASKQGCLADYTIAQEHEISLKPSIITHTSASSIPYVACTVSAAFTEFGGLRENSLKDKRVLIYGGSGGIGTFAIQLMKAFGAEVATICSTDAVELVTSLGADVVIDYTKQDVRQELANMEKFDIILDSFGKEKTGYSMEFLKSSKCNDSKYITLKHPFLKNIDDYGIPVGLLRSLSDAAIDISLGLRKGISHRWAIYLPKGKALERYAKLVDDDQIIPVIDKVFQFEDVPSAFEKVEQGHARGQSQ</sequence>
<dbReference type="InterPro" id="IPR036291">
    <property type="entry name" value="NAD(P)-bd_dom_sf"/>
</dbReference>